<name>S7RDD7_GLOTA</name>
<feature type="compositionally biased region" description="Low complexity" evidence="1">
    <location>
        <begin position="84"/>
        <end position="95"/>
    </location>
</feature>
<organism evidence="3 4">
    <name type="scientific">Gloeophyllum trabeum (strain ATCC 11539 / FP-39264 / Madison 617)</name>
    <name type="common">Brown rot fungus</name>
    <dbReference type="NCBI Taxonomy" id="670483"/>
    <lineage>
        <taxon>Eukaryota</taxon>
        <taxon>Fungi</taxon>
        <taxon>Dikarya</taxon>
        <taxon>Basidiomycota</taxon>
        <taxon>Agaricomycotina</taxon>
        <taxon>Agaricomycetes</taxon>
        <taxon>Gloeophyllales</taxon>
        <taxon>Gloeophyllaceae</taxon>
        <taxon>Gloeophyllum</taxon>
    </lineage>
</organism>
<feature type="transmembrane region" description="Helical" evidence="2">
    <location>
        <begin position="725"/>
        <end position="745"/>
    </location>
</feature>
<evidence type="ECO:0000313" key="3">
    <source>
        <dbReference type="EMBL" id="EPQ52230.1"/>
    </source>
</evidence>
<feature type="compositionally biased region" description="Basic and acidic residues" evidence="1">
    <location>
        <begin position="48"/>
        <end position="58"/>
    </location>
</feature>
<evidence type="ECO:0008006" key="5">
    <source>
        <dbReference type="Google" id="ProtNLM"/>
    </source>
</evidence>
<evidence type="ECO:0000313" key="4">
    <source>
        <dbReference type="Proteomes" id="UP000030669"/>
    </source>
</evidence>
<feature type="region of interest" description="Disordered" evidence="1">
    <location>
        <begin position="209"/>
        <end position="323"/>
    </location>
</feature>
<evidence type="ECO:0000256" key="2">
    <source>
        <dbReference type="SAM" id="Phobius"/>
    </source>
</evidence>
<dbReference type="OrthoDB" id="2657661at2759"/>
<feature type="compositionally biased region" description="Polar residues" evidence="1">
    <location>
        <begin position="304"/>
        <end position="313"/>
    </location>
</feature>
<keyword evidence="4" id="KW-1185">Reference proteome</keyword>
<protein>
    <recommendedName>
        <fullName evidence="5">WW domain-containing protein</fullName>
    </recommendedName>
</protein>
<evidence type="ECO:0000256" key="1">
    <source>
        <dbReference type="SAM" id="MobiDB-lite"/>
    </source>
</evidence>
<dbReference type="eggNOG" id="ENOG502SKZI">
    <property type="taxonomic scope" value="Eukaryota"/>
</dbReference>
<dbReference type="HOGENOM" id="CLU_015091_1_0_1"/>
<feature type="compositionally biased region" description="Low complexity" evidence="1">
    <location>
        <begin position="144"/>
        <end position="159"/>
    </location>
</feature>
<dbReference type="RefSeq" id="XP_007869408.1">
    <property type="nucleotide sequence ID" value="XM_007871217.1"/>
</dbReference>
<reference evidence="3 4" key="1">
    <citation type="journal article" date="2012" name="Science">
        <title>The Paleozoic origin of enzymatic lignin decomposition reconstructed from 31 fungal genomes.</title>
        <authorList>
            <person name="Floudas D."/>
            <person name="Binder M."/>
            <person name="Riley R."/>
            <person name="Barry K."/>
            <person name="Blanchette R.A."/>
            <person name="Henrissat B."/>
            <person name="Martinez A.T."/>
            <person name="Otillar R."/>
            <person name="Spatafora J.W."/>
            <person name="Yadav J.S."/>
            <person name="Aerts A."/>
            <person name="Benoit I."/>
            <person name="Boyd A."/>
            <person name="Carlson A."/>
            <person name="Copeland A."/>
            <person name="Coutinho P.M."/>
            <person name="de Vries R.P."/>
            <person name="Ferreira P."/>
            <person name="Findley K."/>
            <person name="Foster B."/>
            <person name="Gaskell J."/>
            <person name="Glotzer D."/>
            <person name="Gorecki P."/>
            <person name="Heitman J."/>
            <person name="Hesse C."/>
            <person name="Hori C."/>
            <person name="Igarashi K."/>
            <person name="Jurgens J.A."/>
            <person name="Kallen N."/>
            <person name="Kersten P."/>
            <person name="Kohler A."/>
            <person name="Kuees U."/>
            <person name="Kumar T.K.A."/>
            <person name="Kuo A."/>
            <person name="LaButti K."/>
            <person name="Larrondo L.F."/>
            <person name="Lindquist E."/>
            <person name="Ling A."/>
            <person name="Lombard V."/>
            <person name="Lucas S."/>
            <person name="Lundell T."/>
            <person name="Martin R."/>
            <person name="McLaughlin D.J."/>
            <person name="Morgenstern I."/>
            <person name="Morin E."/>
            <person name="Murat C."/>
            <person name="Nagy L.G."/>
            <person name="Nolan M."/>
            <person name="Ohm R.A."/>
            <person name="Patyshakuliyeva A."/>
            <person name="Rokas A."/>
            <person name="Ruiz-Duenas F.J."/>
            <person name="Sabat G."/>
            <person name="Salamov A."/>
            <person name="Samejima M."/>
            <person name="Schmutz J."/>
            <person name="Slot J.C."/>
            <person name="St John F."/>
            <person name="Stenlid J."/>
            <person name="Sun H."/>
            <person name="Sun S."/>
            <person name="Syed K."/>
            <person name="Tsang A."/>
            <person name="Wiebenga A."/>
            <person name="Young D."/>
            <person name="Pisabarro A."/>
            <person name="Eastwood D.C."/>
            <person name="Martin F."/>
            <person name="Cullen D."/>
            <person name="Grigoriev I.V."/>
            <person name="Hibbett D.S."/>
        </authorList>
    </citation>
    <scope>NUCLEOTIDE SEQUENCE [LARGE SCALE GENOMIC DNA]</scope>
    <source>
        <strain evidence="3 4">ATCC 11539</strain>
    </source>
</reference>
<keyword evidence="2" id="KW-1133">Transmembrane helix</keyword>
<feature type="region of interest" description="Disordered" evidence="1">
    <location>
        <begin position="45"/>
        <end position="72"/>
    </location>
</feature>
<feature type="transmembrane region" description="Helical" evidence="2">
    <location>
        <begin position="757"/>
        <end position="775"/>
    </location>
</feature>
<feature type="compositionally biased region" description="Low complexity" evidence="1">
    <location>
        <begin position="215"/>
        <end position="251"/>
    </location>
</feature>
<feature type="region of interest" description="Disordered" evidence="1">
    <location>
        <begin position="84"/>
        <end position="162"/>
    </location>
</feature>
<keyword evidence="2" id="KW-0812">Transmembrane</keyword>
<dbReference type="GeneID" id="19300889"/>
<gene>
    <name evidence="3" type="ORF">GLOTRDRAFT_122871</name>
</gene>
<accession>S7RDD7</accession>
<dbReference type="Proteomes" id="UP000030669">
    <property type="component" value="Unassembled WGS sequence"/>
</dbReference>
<proteinExistence type="predicted"/>
<dbReference type="KEGG" id="gtr:GLOTRDRAFT_122871"/>
<keyword evidence="2" id="KW-0472">Membrane</keyword>
<sequence>MPSTTQAAVLNAVNFIRKLFPRSLRRFLFALLSKWIGYVKAWRTGRKGPSDRTGDRGRKASTYPGPPIKSHNDERAVVVCGSRIPPNISITTPTPRATMDSRAPGSPGSPISRSFPDLHRTVLEGGPPPISITLPTPKATMEVSPRSPASPIPRSSHSSPDIHRELLERLSAEDTTRYRWSNPLDSGHWRSTTPESIQLTESVQHAFSVAPPMGSRSSSHMSSLYVSQATSRAPSRGSSRAGSPSGSGRRSMFGRDNHSQSGLPSRPVSVVGSQAHSAYRTAPPKPHAAAIKRTPAGSREQLHDSSTPTNASGRNLPDGSVIVPPRSHISLEQAQPKPISPTNVARYARNVEIKKRSEDFTFHIQVQHRHTDPKDLYNVPEGWTACEHPEGALYFFHETKAIEYMIESSGLQRDPADELALELLEDEDGNQTCGYYFADTTRKTLFWLEEIKATESMLVEIEGPTWQSHIRHELESRYWYQISTIRLSHCEMFPCHRTVPDDTLQELLGTLIHGSIDSLTSSYSTFPWSHTDGSEMLKIIKGLKGQQAWALAAAVRLASLKGARLAANQPIYGKPEFPRSWRFRLLSPLLFYAPRMHLEQLEKIWVDQVIHYVLWQKAIDKLQEEWENLSLTTTVMLTVDVSFLAIQSVDVGSATPNQRCAAQIAIYFSTVASVGSIILGLLLNRHHRVISRDDAEVAQQYLWSKCHESRGLETLAIMYSLPYALLMWAMVTFLVSLSGLCFSVNPDVSATSTATRVPIGVAWIFVLTLIAWFLYTDWEGGNHPALARLLERVGEFRHKLFSHVSKRRDQSPVNLTKLRQLCSLQKTPLTSGTDVGNASGSQTV</sequence>
<feature type="transmembrane region" description="Helical" evidence="2">
    <location>
        <begin position="664"/>
        <end position="683"/>
    </location>
</feature>
<dbReference type="OMA" id="ISIQATI"/>
<dbReference type="EMBL" id="KB469308">
    <property type="protein sequence ID" value="EPQ52230.1"/>
    <property type="molecule type" value="Genomic_DNA"/>
</dbReference>
<dbReference type="AlphaFoldDB" id="S7RDD7"/>